<evidence type="ECO:0000256" key="3">
    <source>
        <dbReference type="PIRSR" id="PIRSR605511-2"/>
    </source>
</evidence>
<organism evidence="5 6">
    <name type="scientific">Niveispirillum lacus</name>
    <dbReference type="NCBI Taxonomy" id="1981099"/>
    <lineage>
        <taxon>Bacteria</taxon>
        <taxon>Pseudomonadati</taxon>
        <taxon>Pseudomonadota</taxon>
        <taxon>Alphaproteobacteria</taxon>
        <taxon>Rhodospirillales</taxon>
        <taxon>Azospirillaceae</taxon>
        <taxon>Niveispirillum</taxon>
    </lineage>
</organism>
<sequence length="293" mass="31113">MTDLSSIKPEPIWELGGVLLEGACWEAAASVFWFVDIKKKLIHRLDPATGKRDSWTAPDQPGFVLPRASGGLVVGMPFGLYHFDPAAGSFTKLVSVEADRAGNRLNDGFTDATGRVWFGSMSDGECADSGAFYHWTGGEPVRVLDGICITNGPATSPDGTVLYHTDTLGQTIYAADIGADGSLSNRRVFARIGKDEGYPDGMAVDAEGCVWVGLFFGWGIRRYAPDGTLLGFVRFPVSNVTKLAFGGPDLKTVYVTTASLGLSDEQKAAQPLAGGLFTFKSPVAGLPPAKVRA</sequence>
<feature type="active site" description="Proton donor/acceptor" evidence="2">
    <location>
        <position position="200"/>
    </location>
</feature>
<protein>
    <submittedName>
        <fullName evidence="5">Gluconolaconase</fullName>
    </submittedName>
</protein>
<dbReference type="EMBL" id="NOXU01000023">
    <property type="protein sequence ID" value="OYQ36235.1"/>
    <property type="molecule type" value="Genomic_DNA"/>
</dbReference>
<dbReference type="Proteomes" id="UP000216998">
    <property type="component" value="Unassembled WGS sequence"/>
</dbReference>
<evidence type="ECO:0000256" key="2">
    <source>
        <dbReference type="PIRSR" id="PIRSR605511-1"/>
    </source>
</evidence>
<gene>
    <name evidence="5" type="ORF">CHU95_05455</name>
</gene>
<feature type="binding site" evidence="3">
    <location>
        <position position="151"/>
    </location>
    <ligand>
        <name>a divalent metal cation</name>
        <dbReference type="ChEBI" id="CHEBI:60240"/>
    </ligand>
</feature>
<dbReference type="InterPro" id="IPR011042">
    <property type="entry name" value="6-blade_b-propeller_TolB-like"/>
</dbReference>
<dbReference type="GO" id="GO:0004341">
    <property type="term" value="F:gluconolactonase activity"/>
    <property type="evidence" value="ECO:0007669"/>
    <property type="project" value="TreeGrafter"/>
</dbReference>
<evidence type="ECO:0000259" key="4">
    <source>
        <dbReference type="Pfam" id="PF08450"/>
    </source>
</evidence>
<dbReference type="PANTHER" id="PTHR10907:SF47">
    <property type="entry name" value="REGUCALCIN"/>
    <property type="match status" value="1"/>
</dbReference>
<dbReference type="Gene3D" id="2.120.10.30">
    <property type="entry name" value="TolB, C-terminal domain"/>
    <property type="match status" value="1"/>
</dbReference>
<name>A0A255Z5S4_9PROT</name>
<dbReference type="GO" id="GO:0019853">
    <property type="term" value="P:L-ascorbic acid biosynthetic process"/>
    <property type="evidence" value="ECO:0007669"/>
    <property type="project" value="TreeGrafter"/>
</dbReference>
<proteinExistence type="inferred from homology"/>
<dbReference type="PRINTS" id="PR01790">
    <property type="entry name" value="SMP30FAMILY"/>
</dbReference>
<evidence type="ECO:0000313" key="6">
    <source>
        <dbReference type="Proteomes" id="UP000216998"/>
    </source>
</evidence>
<dbReference type="OrthoDB" id="2633250at2"/>
<keyword evidence="3" id="KW-0862">Zinc</keyword>
<keyword evidence="3" id="KW-0479">Metal-binding</keyword>
<dbReference type="RefSeq" id="WP_094454517.1">
    <property type="nucleotide sequence ID" value="NZ_NOXU01000023.1"/>
</dbReference>
<dbReference type="SUPFAM" id="SSF63829">
    <property type="entry name" value="Calcium-dependent phosphotriesterase"/>
    <property type="match status" value="1"/>
</dbReference>
<feature type="binding site" evidence="3">
    <location>
        <position position="200"/>
    </location>
    <ligand>
        <name>a divalent metal cation</name>
        <dbReference type="ChEBI" id="CHEBI:60240"/>
    </ligand>
</feature>
<dbReference type="InterPro" id="IPR005511">
    <property type="entry name" value="SMP-30"/>
</dbReference>
<comment type="caution">
    <text evidence="5">The sequence shown here is derived from an EMBL/GenBank/DDBJ whole genome shotgun (WGS) entry which is preliminary data.</text>
</comment>
<feature type="binding site" evidence="3">
    <location>
        <position position="21"/>
    </location>
    <ligand>
        <name>a divalent metal cation</name>
        <dbReference type="ChEBI" id="CHEBI:60240"/>
    </ligand>
</feature>
<feature type="binding site" evidence="3">
    <location>
        <position position="106"/>
    </location>
    <ligand>
        <name>substrate</name>
    </ligand>
</feature>
<comment type="cofactor">
    <cofactor evidence="3">
        <name>Zn(2+)</name>
        <dbReference type="ChEBI" id="CHEBI:29105"/>
    </cofactor>
    <text evidence="3">Binds 1 divalent metal cation per subunit.</text>
</comment>
<comment type="similarity">
    <text evidence="1">Belongs to the SMP-30/CGR1 family.</text>
</comment>
<accession>A0A255Z5S4</accession>
<dbReference type="Pfam" id="PF08450">
    <property type="entry name" value="SGL"/>
    <property type="match status" value="1"/>
</dbReference>
<feature type="binding site" evidence="3">
    <location>
        <position position="104"/>
    </location>
    <ligand>
        <name>substrate</name>
    </ligand>
</feature>
<evidence type="ECO:0000313" key="5">
    <source>
        <dbReference type="EMBL" id="OYQ36235.1"/>
    </source>
</evidence>
<dbReference type="InterPro" id="IPR013658">
    <property type="entry name" value="SGL"/>
</dbReference>
<dbReference type="PANTHER" id="PTHR10907">
    <property type="entry name" value="REGUCALCIN"/>
    <property type="match status" value="1"/>
</dbReference>
<dbReference type="GO" id="GO:0005509">
    <property type="term" value="F:calcium ion binding"/>
    <property type="evidence" value="ECO:0007669"/>
    <property type="project" value="TreeGrafter"/>
</dbReference>
<dbReference type="AlphaFoldDB" id="A0A255Z5S4"/>
<feature type="domain" description="SMP-30/Gluconolactonase/LRE-like region" evidence="4">
    <location>
        <begin position="21"/>
        <end position="258"/>
    </location>
</feature>
<keyword evidence="6" id="KW-1185">Reference proteome</keyword>
<evidence type="ECO:0000256" key="1">
    <source>
        <dbReference type="ARBA" id="ARBA00008853"/>
    </source>
</evidence>
<reference evidence="5 6" key="1">
    <citation type="submission" date="2017-07" db="EMBL/GenBank/DDBJ databases">
        <title>Niveispirillum cyanobacteriorum sp. nov., isolated from cyanobacterial aggregates in a eutrophic lake.</title>
        <authorList>
            <person name="Cai H."/>
        </authorList>
    </citation>
    <scope>NUCLEOTIDE SEQUENCE [LARGE SCALE GENOMIC DNA]</scope>
    <source>
        <strain evidence="6">TH1-14</strain>
    </source>
</reference>